<protein>
    <recommendedName>
        <fullName evidence="4">Reactive intermediate/imine deaminase</fullName>
    </recommendedName>
</protein>
<dbReference type="PANTHER" id="PTHR11803">
    <property type="entry name" value="2-IMINOBUTANOATE/2-IMINOPROPANOATE DEAMINASE RIDA"/>
    <property type="match status" value="1"/>
</dbReference>
<dbReference type="Proteomes" id="UP000177382">
    <property type="component" value="Unassembled WGS sequence"/>
</dbReference>
<dbReference type="CDD" id="cd00448">
    <property type="entry name" value="YjgF_YER057c_UK114_family"/>
    <property type="match status" value="1"/>
</dbReference>
<dbReference type="SUPFAM" id="SSF55298">
    <property type="entry name" value="YjgF-like"/>
    <property type="match status" value="1"/>
</dbReference>
<dbReference type="EMBL" id="MGFX01000006">
    <property type="protein sequence ID" value="OGM15362.1"/>
    <property type="molecule type" value="Genomic_DNA"/>
</dbReference>
<dbReference type="AlphaFoldDB" id="A0A1F7XJX9"/>
<dbReference type="InterPro" id="IPR035959">
    <property type="entry name" value="RutC-like_sf"/>
</dbReference>
<dbReference type="NCBIfam" id="TIGR00004">
    <property type="entry name" value="Rid family detoxifying hydrolase"/>
    <property type="match status" value="1"/>
</dbReference>
<sequence>MGHPKLPFSPSVTKDNFVFTSGQVYLTPEGKLLEGSIKEQTHQVMKNLKGVLEKAGVTFADVVKTTIYVTDMSLYGDVNEIYGSYFSEPYPARETVCVKELPMGAKIEISLIASKG</sequence>
<name>A0A1F7XJX9_9BACT</name>
<dbReference type="STRING" id="1802485.A2V97_01900"/>
<reference evidence="2 3" key="1">
    <citation type="journal article" date="2016" name="Nat. Commun.">
        <title>Thousands of microbial genomes shed light on interconnected biogeochemical processes in an aquifer system.</title>
        <authorList>
            <person name="Anantharaman K."/>
            <person name="Brown C.T."/>
            <person name="Hug L.A."/>
            <person name="Sharon I."/>
            <person name="Castelle C.J."/>
            <person name="Probst A.J."/>
            <person name="Thomas B.C."/>
            <person name="Singh A."/>
            <person name="Wilkins M.J."/>
            <person name="Karaoz U."/>
            <person name="Brodie E.L."/>
            <person name="Williams K.H."/>
            <person name="Hubbard S.S."/>
            <person name="Banfield J.F."/>
        </authorList>
    </citation>
    <scope>NUCLEOTIDE SEQUENCE [LARGE SCALE GENOMIC DNA]</scope>
</reference>
<dbReference type="GO" id="GO:0005829">
    <property type="term" value="C:cytosol"/>
    <property type="evidence" value="ECO:0007669"/>
    <property type="project" value="TreeGrafter"/>
</dbReference>
<evidence type="ECO:0000256" key="1">
    <source>
        <dbReference type="ARBA" id="ARBA00010552"/>
    </source>
</evidence>
<dbReference type="Gene3D" id="3.30.1330.40">
    <property type="entry name" value="RutC-like"/>
    <property type="match status" value="1"/>
</dbReference>
<evidence type="ECO:0000313" key="2">
    <source>
        <dbReference type="EMBL" id="OGM15362.1"/>
    </source>
</evidence>
<comment type="similarity">
    <text evidence="1">Belongs to the RutC family.</text>
</comment>
<accession>A0A1F7XJX9</accession>
<organism evidence="2 3">
    <name type="scientific">Candidatus Woesebacteria bacterium RBG_16_42_24</name>
    <dbReference type="NCBI Taxonomy" id="1802485"/>
    <lineage>
        <taxon>Bacteria</taxon>
        <taxon>Candidatus Woeseibacteriota</taxon>
    </lineage>
</organism>
<dbReference type="InterPro" id="IPR006056">
    <property type="entry name" value="RidA"/>
</dbReference>
<dbReference type="InterPro" id="IPR006175">
    <property type="entry name" value="YjgF/YER057c/UK114"/>
</dbReference>
<dbReference type="PANTHER" id="PTHR11803:SF39">
    <property type="entry name" value="2-IMINOBUTANOATE_2-IMINOPROPANOATE DEAMINASE"/>
    <property type="match status" value="1"/>
</dbReference>
<dbReference type="FunFam" id="3.30.1330.40:FF:000001">
    <property type="entry name" value="L-PSP family endoribonuclease"/>
    <property type="match status" value="1"/>
</dbReference>
<proteinExistence type="inferred from homology"/>
<dbReference type="Pfam" id="PF01042">
    <property type="entry name" value="Ribonuc_L-PSP"/>
    <property type="match status" value="1"/>
</dbReference>
<gene>
    <name evidence="2" type="ORF">A2V97_01900</name>
</gene>
<dbReference type="GO" id="GO:0019239">
    <property type="term" value="F:deaminase activity"/>
    <property type="evidence" value="ECO:0007669"/>
    <property type="project" value="TreeGrafter"/>
</dbReference>
<evidence type="ECO:0000313" key="3">
    <source>
        <dbReference type="Proteomes" id="UP000177382"/>
    </source>
</evidence>
<evidence type="ECO:0008006" key="4">
    <source>
        <dbReference type="Google" id="ProtNLM"/>
    </source>
</evidence>
<comment type="caution">
    <text evidence="2">The sequence shown here is derived from an EMBL/GenBank/DDBJ whole genome shotgun (WGS) entry which is preliminary data.</text>
</comment>